<gene>
    <name evidence="1" type="ORF">TNIN_133791</name>
</gene>
<dbReference type="OrthoDB" id="6429233at2759"/>
<evidence type="ECO:0000313" key="2">
    <source>
        <dbReference type="Proteomes" id="UP000886998"/>
    </source>
</evidence>
<name>A0A8X7CC40_9ARAC</name>
<keyword evidence="2" id="KW-1185">Reference proteome</keyword>
<dbReference type="Proteomes" id="UP000886998">
    <property type="component" value="Unassembled WGS sequence"/>
</dbReference>
<organism evidence="1 2">
    <name type="scientific">Trichonephila inaurata madagascariensis</name>
    <dbReference type="NCBI Taxonomy" id="2747483"/>
    <lineage>
        <taxon>Eukaryota</taxon>
        <taxon>Metazoa</taxon>
        <taxon>Ecdysozoa</taxon>
        <taxon>Arthropoda</taxon>
        <taxon>Chelicerata</taxon>
        <taxon>Arachnida</taxon>
        <taxon>Araneae</taxon>
        <taxon>Araneomorphae</taxon>
        <taxon>Entelegynae</taxon>
        <taxon>Araneoidea</taxon>
        <taxon>Nephilidae</taxon>
        <taxon>Trichonephila</taxon>
        <taxon>Trichonephila inaurata</taxon>
    </lineage>
</organism>
<evidence type="ECO:0000313" key="1">
    <source>
        <dbReference type="EMBL" id="GFY63888.1"/>
    </source>
</evidence>
<sequence>MTFRDGDEDRSDRPVLIATKSTEQRVEELIRANRKVAIDSIVTAIGGFHGLAYSIMYDRLNFQKYARFYLFGPQKQHLGGKQFTDDDDFQNEVLLWMRQQPKEFYVARNWDSDKTME</sequence>
<dbReference type="AlphaFoldDB" id="A0A8X7CC40"/>
<comment type="caution">
    <text evidence="1">The sequence shown here is derived from an EMBL/GenBank/DDBJ whole genome shotgun (WGS) entry which is preliminary data.</text>
</comment>
<proteinExistence type="predicted"/>
<protein>
    <submittedName>
        <fullName evidence="1">Uncharacterized protein</fullName>
    </submittedName>
</protein>
<accession>A0A8X7CC40</accession>
<reference evidence="1" key="1">
    <citation type="submission" date="2020-08" db="EMBL/GenBank/DDBJ databases">
        <title>Multicomponent nature underlies the extraordinary mechanical properties of spider dragline silk.</title>
        <authorList>
            <person name="Kono N."/>
            <person name="Nakamura H."/>
            <person name="Mori M."/>
            <person name="Yoshida Y."/>
            <person name="Ohtoshi R."/>
            <person name="Malay A.D."/>
            <person name="Moran D.A.P."/>
            <person name="Tomita M."/>
            <person name="Numata K."/>
            <person name="Arakawa K."/>
        </authorList>
    </citation>
    <scope>NUCLEOTIDE SEQUENCE</scope>
</reference>
<dbReference type="EMBL" id="BMAV01014972">
    <property type="protein sequence ID" value="GFY63888.1"/>
    <property type="molecule type" value="Genomic_DNA"/>
</dbReference>